<feature type="region of interest" description="Disordered" evidence="2">
    <location>
        <begin position="93"/>
        <end position="118"/>
    </location>
</feature>
<feature type="domain" description="Major facilitator superfamily (MFS) profile" evidence="4">
    <location>
        <begin position="127"/>
        <end position="777"/>
    </location>
</feature>
<dbReference type="EMBL" id="JYDV01000002">
    <property type="protein sequence ID" value="KRZ45777.1"/>
    <property type="molecule type" value="Genomic_DNA"/>
</dbReference>
<feature type="transmembrane region" description="Helical" evidence="3">
    <location>
        <begin position="283"/>
        <end position="301"/>
    </location>
</feature>
<accession>A0A0V1KEZ2</accession>
<feature type="transmembrane region" description="Helical" evidence="3">
    <location>
        <begin position="590"/>
        <end position="612"/>
    </location>
</feature>
<dbReference type="PROSITE" id="PS50850">
    <property type="entry name" value="MFS"/>
    <property type="match status" value="1"/>
</dbReference>
<dbReference type="PANTHER" id="PTHR11360:SF260">
    <property type="entry name" value="MFS DOMAIN-CONTAINING PROTEIN"/>
    <property type="match status" value="1"/>
</dbReference>
<dbReference type="Proteomes" id="UP000054826">
    <property type="component" value="Unassembled WGS sequence"/>
</dbReference>
<dbReference type="SUPFAM" id="SSF103473">
    <property type="entry name" value="MFS general substrate transporter"/>
    <property type="match status" value="1"/>
</dbReference>
<feature type="transmembrane region" description="Helical" evidence="3">
    <location>
        <begin position="685"/>
        <end position="711"/>
    </location>
</feature>
<feature type="transmembrane region" description="Helical" evidence="3">
    <location>
        <begin position="632"/>
        <end position="650"/>
    </location>
</feature>
<feature type="transmembrane region" description="Helical" evidence="3">
    <location>
        <begin position="751"/>
        <end position="775"/>
    </location>
</feature>
<feature type="transmembrane region" description="Helical" evidence="3">
    <location>
        <begin position="252"/>
        <end position="271"/>
    </location>
</feature>
<feature type="transmembrane region" description="Helical" evidence="3">
    <location>
        <begin position="124"/>
        <end position="146"/>
    </location>
</feature>
<protein>
    <submittedName>
        <fullName evidence="5">Monocarboxylate transporter 12</fullName>
    </submittedName>
</protein>
<comment type="caution">
    <text evidence="5">The sequence shown here is derived from an EMBL/GenBank/DDBJ whole genome shotgun (WGS) entry which is preliminary data.</text>
</comment>
<feature type="transmembrane region" description="Helical" evidence="3">
    <location>
        <begin position="723"/>
        <end position="745"/>
    </location>
</feature>
<feature type="transmembrane region" description="Helical" evidence="3">
    <location>
        <begin position="224"/>
        <end position="245"/>
    </location>
</feature>
<keyword evidence="3" id="KW-0812">Transmembrane</keyword>
<evidence type="ECO:0000256" key="2">
    <source>
        <dbReference type="SAM" id="MobiDB-lite"/>
    </source>
</evidence>
<reference evidence="5 6" key="1">
    <citation type="submission" date="2015-01" db="EMBL/GenBank/DDBJ databases">
        <title>Evolution of Trichinella species and genotypes.</title>
        <authorList>
            <person name="Korhonen P.K."/>
            <person name="Edoardo P."/>
            <person name="Giuseppe L.R."/>
            <person name="Gasser R.B."/>
        </authorList>
    </citation>
    <scope>NUCLEOTIDE SEQUENCE [LARGE SCALE GENOMIC DNA]</scope>
    <source>
        <strain evidence="5">ISS176</strain>
    </source>
</reference>
<dbReference type="Pfam" id="PF07690">
    <property type="entry name" value="MFS_1"/>
    <property type="match status" value="2"/>
</dbReference>
<keyword evidence="3" id="KW-0472">Membrane</keyword>
<evidence type="ECO:0000256" key="3">
    <source>
        <dbReference type="SAM" id="Phobius"/>
    </source>
</evidence>
<evidence type="ECO:0000256" key="1">
    <source>
        <dbReference type="ARBA" id="ARBA00004141"/>
    </source>
</evidence>
<dbReference type="AlphaFoldDB" id="A0A0V1KEZ2"/>
<dbReference type="Gene3D" id="1.20.1250.20">
    <property type="entry name" value="MFS general substrate transporter like domains"/>
    <property type="match status" value="2"/>
</dbReference>
<dbReference type="InterPro" id="IPR050327">
    <property type="entry name" value="Proton-linked_MCT"/>
</dbReference>
<feature type="compositionally biased region" description="Acidic residues" evidence="2">
    <location>
        <begin position="109"/>
        <end position="118"/>
    </location>
</feature>
<name>A0A0V1KEZ2_TRIPS</name>
<gene>
    <name evidence="5" type="primary">slc16a12</name>
    <name evidence="5" type="ORF">T4C_10426</name>
</gene>
<feature type="transmembrane region" description="Helical" evidence="3">
    <location>
        <begin position="193"/>
        <end position="212"/>
    </location>
</feature>
<organism evidence="5 6">
    <name type="scientific">Trichinella pseudospiralis</name>
    <name type="common">Parasitic roundworm</name>
    <dbReference type="NCBI Taxonomy" id="6337"/>
    <lineage>
        <taxon>Eukaryota</taxon>
        <taxon>Metazoa</taxon>
        <taxon>Ecdysozoa</taxon>
        <taxon>Nematoda</taxon>
        <taxon>Enoplea</taxon>
        <taxon>Dorylaimia</taxon>
        <taxon>Trichinellida</taxon>
        <taxon>Trichinellidae</taxon>
        <taxon>Trichinella</taxon>
    </lineage>
</organism>
<evidence type="ECO:0000313" key="6">
    <source>
        <dbReference type="Proteomes" id="UP000054826"/>
    </source>
</evidence>
<dbReference type="InterPro" id="IPR036259">
    <property type="entry name" value="MFS_trans_sf"/>
</dbReference>
<comment type="subcellular location">
    <subcellularLocation>
        <location evidence="1">Membrane</location>
        <topology evidence="1">Multi-pass membrane protein</topology>
    </subcellularLocation>
</comment>
<feature type="transmembrane region" description="Helical" evidence="3">
    <location>
        <begin position="662"/>
        <end position="679"/>
    </location>
</feature>
<evidence type="ECO:0000259" key="4">
    <source>
        <dbReference type="PROSITE" id="PS50850"/>
    </source>
</evidence>
<evidence type="ECO:0000313" key="5">
    <source>
        <dbReference type="EMBL" id="KRZ45777.1"/>
    </source>
</evidence>
<feature type="transmembrane region" description="Helical" evidence="3">
    <location>
        <begin position="166"/>
        <end position="186"/>
    </location>
</feature>
<dbReference type="GO" id="GO:0016020">
    <property type="term" value="C:membrane"/>
    <property type="evidence" value="ECO:0007669"/>
    <property type="project" value="UniProtKB-SubCell"/>
</dbReference>
<dbReference type="CDD" id="cd17352">
    <property type="entry name" value="MFS_MCT_SLC16"/>
    <property type="match status" value="1"/>
</dbReference>
<proteinExistence type="predicted"/>
<dbReference type="PANTHER" id="PTHR11360">
    <property type="entry name" value="MONOCARBOXYLATE TRANSPORTER"/>
    <property type="match status" value="1"/>
</dbReference>
<dbReference type="InterPro" id="IPR011701">
    <property type="entry name" value="MFS"/>
</dbReference>
<keyword evidence="3" id="KW-1133">Transmembrane helix</keyword>
<dbReference type="InterPro" id="IPR020846">
    <property type="entry name" value="MFS_dom"/>
</dbReference>
<dbReference type="GO" id="GO:0008028">
    <property type="term" value="F:monocarboxylic acid transmembrane transporter activity"/>
    <property type="evidence" value="ECO:0007669"/>
    <property type="project" value="TreeGrafter"/>
</dbReference>
<sequence>MLNLKHEENGQAKMQHIDIKDIPLISVAKKFRFRTAEFPLEIAVQHFESHCCKSLSLMEGNLAFSQKSAGSGANSPAKFCFKLRRISSKANDHDNKHLIPSAESSSTSEDSEETEFPEPMDGGYGWVVVFAAFAVHLLADGISFSFGVLYPRIQSHFKANKSESAIVGSVFMALPLLAGPLSSALIDRYECRRVAMCGGIISFIGFFLSQFAHNVLTMTLTFGVMAGLGFSFCFTAAIVSVTYYFEKKRALATGLAVSGSGVGTFIFAPILDLIWNHYNWQGSLLILSAVSLNLLVAGALIRDLQWPEDTLEYKQRKFLRSLHNTSRMHSPSVGSLNLTDDRCKSAVLLRSLVGDFDAQRKTVSLPDVLLFSERDQQSNCDLRDVLPPTADQQPSFSSKGCATSHNPLSSLKAENFPDTQCDRQLNKSVSDSRLQIHVVDKSCKQRCSSSVSDQVVNHIADISGSSESERSKIVFDVVNISPNQTAKISSRRQSNDEAIRIDVQNSTAIAMNDCRHYKPAYLKQRNPFVGNQHCRLAYYRGYITYFPRYSARVLSTPALPHRPKVTKKKNLQFRRILRMTKQSIMSMMKLFRNLLFVLFLISNLLLYAFYDIPYINLPEFTQEHLGIPEEQASLLVSITGIVNMFAMLIFGALADREAINNVCFYGLSTCVCGCIVLSMPWLNCYWQYCIACGTFGFFISANYTLTSIILVDLLTLSDFVYSYGIMTMIQGIGTLIGPPLAGFLYDLTSNYYVTFHVGGSGILLSGMLVLMIFCLDNDN</sequence>